<evidence type="ECO:0000256" key="5">
    <source>
        <dbReference type="ARBA" id="ARBA00022723"/>
    </source>
</evidence>
<dbReference type="GO" id="GO:0005576">
    <property type="term" value="C:extracellular region"/>
    <property type="evidence" value="ECO:0007669"/>
    <property type="project" value="UniProtKB-SubCell"/>
</dbReference>
<proteinExistence type="inferred from homology"/>
<protein>
    <recommendedName>
        <fullName evidence="13">Extracellular metalloproteinase</fullName>
        <ecNumber evidence="13">3.4.24.-</ecNumber>
    </recommendedName>
    <alternativeName>
        <fullName evidence="13">Fungalysin</fullName>
    </alternativeName>
</protein>
<dbReference type="Pfam" id="PF07504">
    <property type="entry name" value="FTP"/>
    <property type="match status" value="1"/>
</dbReference>
<dbReference type="Proteomes" id="UP000249789">
    <property type="component" value="Unassembled WGS sequence"/>
</dbReference>
<dbReference type="GO" id="GO:0004222">
    <property type="term" value="F:metalloendopeptidase activity"/>
    <property type="evidence" value="ECO:0007669"/>
    <property type="project" value="InterPro"/>
</dbReference>
<evidence type="ECO:0000256" key="3">
    <source>
        <dbReference type="ARBA" id="ARBA00022525"/>
    </source>
</evidence>
<keyword evidence="7 13" id="KW-0378">Hydrolase</keyword>
<feature type="active site" evidence="11">
    <location>
        <position position="474"/>
    </location>
</feature>
<dbReference type="InterPro" id="IPR011096">
    <property type="entry name" value="FTP_domain"/>
</dbReference>
<evidence type="ECO:0000256" key="11">
    <source>
        <dbReference type="PIRSR" id="PIRSR601842-1"/>
    </source>
</evidence>
<dbReference type="PANTHER" id="PTHR33478:SF1">
    <property type="entry name" value="EXTRACELLULAR METALLOPROTEINASE MEP"/>
    <property type="match status" value="1"/>
</dbReference>
<evidence type="ECO:0000256" key="6">
    <source>
        <dbReference type="ARBA" id="ARBA00022729"/>
    </source>
</evidence>
<dbReference type="PANTHER" id="PTHR33478">
    <property type="entry name" value="EXTRACELLULAR METALLOPROTEINASE MEP"/>
    <property type="match status" value="1"/>
</dbReference>
<evidence type="ECO:0000259" key="14">
    <source>
        <dbReference type="Pfam" id="PF07504"/>
    </source>
</evidence>
<feature type="domain" description="FTP" evidence="14">
    <location>
        <begin position="123"/>
        <end position="173"/>
    </location>
</feature>
<dbReference type="GeneID" id="63866369"/>
<feature type="chain" id="PRO_5034251414" description="Extracellular metalloproteinase" evidence="13">
    <location>
        <begin position="26"/>
        <end position="698"/>
    </location>
</feature>
<organism evidence="15 16">
    <name type="scientific">Aspergillus fijiensis CBS 313.89</name>
    <dbReference type="NCBI Taxonomy" id="1448319"/>
    <lineage>
        <taxon>Eukaryota</taxon>
        <taxon>Fungi</taxon>
        <taxon>Dikarya</taxon>
        <taxon>Ascomycota</taxon>
        <taxon>Pezizomycotina</taxon>
        <taxon>Eurotiomycetes</taxon>
        <taxon>Eurotiomycetidae</taxon>
        <taxon>Eurotiales</taxon>
        <taxon>Aspergillaceae</taxon>
        <taxon>Aspergillus</taxon>
    </lineage>
</organism>
<evidence type="ECO:0000256" key="2">
    <source>
        <dbReference type="ARBA" id="ARBA00006006"/>
    </source>
</evidence>
<comment type="similarity">
    <text evidence="2 13">Belongs to the peptidase M36 family.</text>
</comment>
<dbReference type="Gene3D" id="3.10.170.10">
    <property type="match status" value="1"/>
</dbReference>
<dbReference type="CDD" id="cd09596">
    <property type="entry name" value="M36"/>
    <property type="match status" value="1"/>
</dbReference>
<evidence type="ECO:0000256" key="7">
    <source>
        <dbReference type="ARBA" id="ARBA00022801"/>
    </source>
</evidence>
<evidence type="ECO:0000256" key="9">
    <source>
        <dbReference type="ARBA" id="ARBA00023049"/>
    </source>
</evidence>
<feature type="binding site" evidence="12">
    <location>
        <position position="503"/>
    </location>
    <ligand>
        <name>Zn(2+)</name>
        <dbReference type="ChEBI" id="CHEBI:29105"/>
        <note>catalytic</note>
    </ligand>
</feature>
<dbReference type="Pfam" id="PF02128">
    <property type="entry name" value="Peptidase_M36"/>
    <property type="match status" value="1"/>
</dbReference>
<dbReference type="Gene3D" id="1.10.390.10">
    <property type="entry name" value="Neutral Protease Domain 2"/>
    <property type="match status" value="1"/>
</dbReference>
<reference evidence="15 16" key="1">
    <citation type="submission" date="2018-02" db="EMBL/GenBank/DDBJ databases">
        <title>The genomes of Aspergillus section Nigri reveals drivers in fungal speciation.</title>
        <authorList>
            <consortium name="DOE Joint Genome Institute"/>
            <person name="Vesth T.C."/>
            <person name="Nybo J."/>
            <person name="Theobald S."/>
            <person name="Brandl J."/>
            <person name="Frisvad J.C."/>
            <person name="Nielsen K.F."/>
            <person name="Lyhne E.K."/>
            <person name="Kogle M.E."/>
            <person name="Kuo A."/>
            <person name="Riley R."/>
            <person name="Clum A."/>
            <person name="Nolan M."/>
            <person name="Lipzen A."/>
            <person name="Salamov A."/>
            <person name="Henrissat B."/>
            <person name="Wiebenga A."/>
            <person name="De vries R.P."/>
            <person name="Grigoriev I.V."/>
            <person name="Mortensen U.H."/>
            <person name="Andersen M.R."/>
            <person name="Baker S.E."/>
        </authorList>
    </citation>
    <scope>NUCLEOTIDE SEQUENCE [LARGE SCALE GENOMIC DNA]</scope>
    <source>
        <strain evidence="15 16">CBS 313.89</strain>
    </source>
</reference>
<dbReference type="PRINTS" id="PR00999">
    <property type="entry name" value="FUNGALYSIN"/>
</dbReference>
<evidence type="ECO:0000256" key="1">
    <source>
        <dbReference type="ARBA" id="ARBA00004613"/>
    </source>
</evidence>
<dbReference type="GO" id="GO:0006508">
    <property type="term" value="P:proteolysis"/>
    <property type="evidence" value="ECO:0007669"/>
    <property type="project" value="UniProtKB-KW"/>
</dbReference>
<dbReference type="RefSeq" id="XP_040795174.1">
    <property type="nucleotide sequence ID" value="XM_040949036.1"/>
</dbReference>
<feature type="signal peptide" evidence="13">
    <location>
        <begin position="1"/>
        <end position="25"/>
    </location>
</feature>
<sequence length="698" mass="76020">MNLQISRIPSRPLVVFLLMDASSLADWAVIDTRTYATSVAFLSIVDTSQLGWARSGTADAETSQKPGEIRSLGDLDHFRLTPRATYVDSSTIYNLALQYPSLGQEDYVETATRLVRSISPETSFRIINNHYIGDNGVGHVYFRQTLHGIDVENADCNVNIGKNGEIFSYGSSFFAGNFPPGGSIAQSILSHPILALQQVVDILHVPITVGTVRAKPVTQNNTYILQGAAGAVSDPIANLVYLVTPNNTLTLTWRVETDVHDHWLITYIDAATSTTIHGVIDYVSEASYQVYPWGTNDPTDGTRIIVTNPWDLASSPYTWHSDGLANYISTRGNNAIAQWNPSGGRPYRNNYRPSSPTLEFQYPYAPNQTYPAAYLNASITQLFYTVNAYHDLLYQLGFTEAAGNFEFNNGGRGGRSHDYVILNAQDGSGTDNANFAAPPDGIPGRMSMFLWVEPGSATDVIRDGSFDSGIVIHEYTHGLSTRLTGGPHNAGCLSTLESAGMGEGWGDFMATAIRVKPADSRNTSYTVGAWAQATKSGVRAYQYSTSLRENPLLYTHVNEFEGVHAIGTVWASMLYEVMWNLMDRYGVGSSVGGGLGISGAGGSYLHRGFGKGVREMDGRYLSLKLVVDGMALQPCNPTFVQARDAILDADVALTGGKNGCEIWRGFAKRGLGSGARYRRFRRMGSTTIPPGVCQDLMR</sequence>
<gene>
    <name evidence="15" type="ORF">BO72DRAFT_502196</name>
</gene>
<dbReference type="EMBL" id="KZ824732">
    <property type="protein sequence ID" value="RAK71162.1"/>
    <property type="molecule type" value="Genomic_DNA"/>
</dbReference>
<dbReference type="OrthoDB" id="3227768at2759"/>
<dbReference type="InterPro" id="IPR050371">
    <property type="entry name" value="Fungal_virulence_M36"/>
</dbReference>
<evidence type="ECO:0000313" key="16">
    <source>
        <dbReference type="Proteomes" id="UP000249789"/>
    </source>
</evidence>
<comment type="cofactor">
    <cofactor evidence="12">
        <name>Zn(2+)</name>
        <dbReference type="ChEBI" id="CHEBI:29105"/>
    </cofactor>
    <text evidence="12">Binds 1 zinc ion per subunit.</text>
</comment>
<dbReference type="VEuPathDB" id="FungiDB:BO72DRAFT_502196"/>
<keyword evidence="4 13" id="KW-0645">Protease</keyword>
<name>A0A8G1VSL8_9EURO</name>
<keyword evidence="10 13" id="KW-0865">Zymogen</keyword>
<evidence type="ECO:0000256" key="4">
    <source>
        <dbReference type="ARBA" id="ARBA00022670"/>
    </source>
</evidence>
<comment type="subcellular location">
    <subcellularLocation>
        <location evidence="1 13">Secreted</location>
    </subcellularLocation>
</comment>
<keyword evidence="6 13" id="KW-0732">Signal</keyword>
<dbReference type="AlphaFoldDB" id="A0A8G1VSL8"/>
<keyword evidence="16" id="KW-1185">Reference proteome</keyword>
<feature type="binding site" evidence="12">
    <location>
        <position position="285"/>
    </location>
    <ligand>
        <name>Zn(2+)</name>
        <dbReference type="ChEBI" id="CHEBI:29105"/>
        <note>catalytic</note>
    </ligand>
</feature>
<evidence type="ECO:0000256" key="8">
    <source>
        <dbReference type="ARBA" id="ARBA00022833"/>
    </source>
</evidence>
<accession>A0A8G1VSL8</accession>
<keyword evidence="9 13" id="KW-0482">Metalloprotease</keyword>
<dbReference type="InterPro" id="IPR027268">
    <property type="entry name" value="Peptidase_M4/M1_CTD_sf"/>
</dbReference>
<evidence type="ECO:0000256" key="13">
    <source>
        <dbReference type="RuleBase" id="RU364017"/>
    </source>
</evidence>
<keyword evidence="8 12" id="KW-0862">Zinc</keyword>
<evidence type="ECO:0000256" key="12">
    <source>
        <dbReference type="PIRSR" id="PIRSR601842-2"/>
    </source>
</evidence>
<evidence type="ECO:0000313" key="15">
    <source>
        <dbReference type="EMBL" id="RAK71162.1"/>
    </source>
</evidence>
<keyword evidence="5 12" id="KW-0479">Metal-binding</keyword>
<feature type="binding site" evidence="12">
    <location>
        <position position="477"/>
    </location>
    <ligand>
        <name>Zn(2+)</name>
        <dbReference type="ChEBI" id="CHEBI:29105"/>
        <note>catalytic</note>
    </ligand>
</feature>
<dbReference type="GO" id="GO:0008270">
    <property type="term" value="F:zinc ion binding"/>
    <property type="evidence" value="ECO:0007669"/>
    <property type="project" value="InterPro"/>
</dbReference>
<feature type="binding site" evidence="12">
    <location>
        <position position="473"/>
    </location>
    <ligand>
        <name>Zn(2+)</name>
        <dbReference type="ChEBI" id="CHEBI:29105"/>
        <note>catalytic</note>
    </ligand>
</feature>
<dbReference type="SUPFAM" id="SSF55486">
    <property type="entry name" value="Metalloproteases ('zincins'), catalytic domain"/>
    <property type="match status" value="1"/>
</dbReference>
<dbReference type="EC" id="3.4.24.-" evidence="13"/>
<evidence type="ECO:0000256" key="10">
    <source>
        <dbReference type="ARBA" id="ARBA00023145"/>
    </source>
</evidence>
<keyword evidence="3 13" id="KW-0964">Secreted</keyword>
<dbReference type="InterPro" id="IPR001842">
    <property type="entry name" value="Peptidase_M36"/>
</dbReference>